<evidence type="ECO:0000256" key="5">
    <source>
        <dbReference type="ARBA" id="ARBA00022908"/>
    </source>
</evidence>
<keyword evidence="5" id="KW-0229">DNA integration</keyword>
<dbReference type="PROSITE" id="PS51898">
    <property type="entry name" value="TYR_RECOMBINASE"/>
    <property type="match status" value="1"/>
</dbReference>
<accession>A0A160TT21</accession>
<dbReference type="InterPro" id="IPR011010">
    <property type="entry name" value="DNA_brk_join_enz"/>
</dbReference>
<keyword evidence="6" id="KW-0238">DNA-binding</keyword>
<dbReference type="HAMAP" id="MF_01808">
    <property type="entry name" value="Recomb_XerC_XerD"/>
    <property type="match status" value="1"/>
</dbReference>
<dbReference type="AlphaFoldDB" id="A0A160TT21"/>
<feature type="domain" description="Tyr recombinase" evidence="9">
    <location>
        <begin position="121"/>
        <end position="308"/>
    </location>
</feature>
<proteinExistence type="inferred from homology"/>
<dbReference type="InterPro" id="IPR002104">
    <property type="entry name" value="Integrase_catalytic"/>
</dbReference>
<sequence>MSELSEPISAFLDHLQYERRLSGHTVNAYRRDLSKVAAFVEKQGLNNFRQLTFVQARAFPVFLHRSELSSRSIQRVLSAARQFYYYLLNERRVSKDHLYRERKLSNNPFVGVIPHKLEKKVLPNTLSFAELESLLEIDTSGGDIACRDRAILELFYSSGLRLSELTGLDLTDINRSERLVRVTGKGSKDRVVPVGQKALEAIAAWIECRARYAADEEQAVFIGLGRRKKAGSGRLSGRAIQGRVQYWARRQGLGRNVHPHMLRHSFASHLLESSGDIRAVQELLGHADISSTQVYTHLDFQHLAKVYDRAHPRARRRKRGS</sequence>
<dbReference type="PROSITE" id="PS51900">
    <property type="entry name" value="CB"/>
    <property type="match status" value="1"/>
</dbReference>
<dbReference type="EMBL" id="CZRL01000036">
    <property type="protein sequence ID" value="CUS50710.1"/>
    <property type="molecule type" value="Genomic_DNA"/>
</dbReference>
<evidence type="ECO:0000259" key="10">
    <source>
        <dbReference type="PROSITE" id="PS51900"/>
    </source>
</evidence>
<dbReference type="InterPro" id="IPR050090">
    <property type="entry name" value="Tyrosine_recombinase_XerCD"/>
</dbReference>
<dbReference type="Pfam" id="PF02899">
    <property type="entry name" value="Phage_int_SAM_1"/>
    <property type="match status" value="1"/>
</dbReference>
<evidence type="ECO:0000259" key="9">
    <source>
        <dbReference type="PROSITE" id="PS51898"/>
    </source>
</evidence>
<dbReference type="InterPro" id="IPR023009">
    <property type="entry name" value="Tyrosine_recombinase_XerC/XerD"/>
</dbReference>
<dbReference type="GO" id="GO:0005737">
    <property type="term" value="C:cytoplasm"/>
    <property type="evidence" value="ECO:0007669"/>
    <property type="project" value="UniProtKB-SubCell"/>
</dbReference>
<evidence type="ECO:0000256" key="8">
    <source>
        <dbReference type="ARBA" id="ARBA00023306"/>
    </source>
</evidence>
<feature type="domain" description="Core-binding (CB)" evidence="10">
    <location>
        <begin position="2"/>
        <end position="88"/>
    </location>
</feature>
<dbReference type="InterPro" id="IPR044068">
    <property type="entry name" value="CB"/>
</dbReference>
<dbReference type="GO" id="GO:0003677">
    <property type="term" value="F:DNA binding"/>
    <property type="evidence" value="ECO:0007669"/>
    <property type="project" value="UniProtKB-KW"/>
</dbReference>
<dbReference type="GO" id="GO:0015074">
    <property type="term" value="P:DNA integration"/>
    <property type="evidence" value="ECO:0007669"/>
    <property type="project" value="UniProtKB-KW"/>
</dbReference>
<dbReference type="GO" id="GO:0006310">
    <property type="term" value="P:DNA recombination"/>
    <property type="evidence" value="ECO:0007669"/>
    <property type="project" value="UniProtKB-KW"/>
</dbReference>
<gene>
    <name evidence="11" type="ORF">MGWOODY_XGa1168</name>
</gene>
<protein>
    <submittedName>
        <fullName evidence="11">Tyrosine recombinase XerC</fullName>
    </submittedName>
</protein>
<evidence type="ECO:0000256" key="6">
    <source>
        <dbReference type="ARBA" id="ARBA00023125"/>
    </source>
</evidence>
<keyword evidence="3" id="KW-0132">Cell division</keyword>
<dbReference type="InterPro" id="IPR004107">
    <property type="entry name" value="Integrase_SAM-like_N"/>
</dbReference>
<keyword evidence="2" id="KW-0963">Cytoplasm</keyword>
<dbReference type="PANTHER" id="PTHR30349:SF81">
    <property type="entry name" value="TYROSINE RECOMBINASE XERC"/>
    <property type="match status" value="1"/>
</dbReference>
<name>A0A160TT21_9ZZZZ</name>
<dbReference type="PANTHER" id="PTHR30349">
    <property type="entry name" value="PHAGE INTEGRASE-RELATED"/>
    <property type="match status" value="1"/>
</dbReference>
<dbReference type="Gene3D" id="1.10.443.10">
    <property type="entry name" value="Intergrase catalytic core"/>
    <property type="match status" value="1"/>
</dbReference>
<dbReference type="InterPro" id="IPR010998">
    <property type="entry name" value="Integrase_recombinase_N"/>
</dbReference>
<evidence type="ECO:0000256" key="4">
    <source>
        <dbReference type="ARBA" id="ARBA00022829"/>
    </source>
</evidence>
<evidence type="ECO:0000256" key="1">
    <source>
        <dbReference type="ARBA" id="ARBA00004496"/>
    </source>
</evidence>
<keyword evidence="7" id="KW-0233">DNA recombination</keyword>
<dbReference type="Pfam" id="PF00589">
    <property type="entry name" value="Phage_integrase"/>
    <property type="match status" value="1"/>
</dbReference>
<evidence type="ECO:0000313" key="11">
    <source>
        <dbReference type="EMBL" id="CUS50710.1"/>
    </source>
</evidence>
<dbReference type="GO" id="GO:0007059">
    <property type="term" value="P:chromosome segregation"/>
    <property type="evidence" value="ECO:0007669"/>
    <property type="project" value="UniProtKB-KW"/>
</dbReference>
<dbReference type="CDD" id="cd00798">
    <property type="entry name" value="INT_XerDC_C"/>
    <property type="match status" value="1"/>
</dbReference>
<dbReference type="InterPro" id="IPR013762">
    <property type="entry name" value="Integrase-like_cat_sf"/>
</dbReference>
<evidence type="ECO:0000256" key="2">
    <source>
        <dbReference type="ARBA" id="ARBA00022490"/>
    </source>
</evidence>
<comment type="subcellular location">
    <subcellularLocation>
        <location evidence="1">Cytoplasm</location>
    </subcellularLocation>
</comment>
<reference evidence="11" key="1">
    <citation type="submission" date="2015-10" db="EMBL/GenBank/DDBJ databases">
        <authorList>
            <person name="Gilbert D.G."/>
        </authorList>
    </citation>
    <scope>NUCLEOTIDE SEQUENCE</scope>
</reference>
<dbReference type="SUPFAM" id="SSF47823">
    <property type="entry name" value="lambda integrase-like, N-terminal domain"/>
    <property type="match status" value="1"/>
</dbReference>
<dbReference type="SUPFAM" id="SSF56349">
    <property type="entry name" value="DNA breaking-rejoining enzymes"/>
    <property type="match status" value="1"/>
</dbReference>
<evidence type="ECO:0000256" key="7">
    <source>
        <dbReference type="ARBA" id="ARBA00023172"/>
    </source>
</evidence>
<keyword evidence="8" id="KW-0131">Cell cycle</keyword>
<evidence type="ECO:0000256" key="3">
    <source>
        <dbReference type="ARBA" id="ARBA00022618"/>
    </source>
</evidence>
<dbReference type="GO" id="GO:0051301">
    <property type="term" value="P:cell division"/>
    <property type="evidence" value="ECO:0007669"/>
    <property type="project" value="UniProtKB-KW"/>
</dbReference>
<organism evidence="11">
    <name type="scientific">hydrothermal vent metagenome</name>
    <dbReference type="NCBI Taxonomy" id="652676"/>
    <lineage>
        <taxon>unclassified sequences</taxon>
        <taxon>metagenomes</taxon>
        <taxon>ecological metagenomes</taxon>
    </lineage>
</organism>
<keyword evidence="4" id="KW-0159">Chromosome partition</keyword>
<dbReference type="Gene3D" id="1.10.150.130">
    <property type="match status" value="1"/>
</dbReference>